<dbReference type="EMBL" id="OC915800">
    <property type="protein sequence ID" value="CAD7641994.1"/>
    <property type="molecule type" value="Genomic_DNA"/>
</dbReference>
<proteinExistence type="predicted"/>
<name>A0A7R9LI99_9ACAR</name>
<sequence>MAYIKRDPFPISGLIKSNKDKIQTNLDDFSNAKVESKFHELKHELNINDDYSIKQNEFKEKVFPRLSELLSTTSALMLLQLILYNDYKIQKSQLIKSALKASLVPQLLIKQGPCCKCYQWLDHKCSLLTQSVVTSRHRHRELIARMSYQVINFLTEIVVQMIDLRFTEEVVTLVTSICGHYL</sequence>
<gene>
    <name evidence="1" type="ORF">ONB1V03_LOCUS3363</name>
</gene>
<dbReference type="Proteomes" id="UP000728032">
    <property type="component" value="Unassembled WGS sequence"/>
</dbReference>
<dbReference type="EMBL" id="CAJPVJ010000975">
    <property type="protein sequence ID" value="CAG2163798.1"/>
    <property type="molecule type" value="Genomic_DNA"/>
</dbReference>
<evidence type="ECO:0000313" key="1">
    <source>
        <dbReference type="EMBL" id="CAD7641994.1"/>
    </source>
</evidence>
<protein>
    <submittedName>
        <fullName evidence="1">Uncharacterized protein</fullName>
    </submittedName>
</protein>
<keyword evidence="2" id="KW-1185">Reference proteome</keyword>
<accession>A0A7R9LI99</accession>
<reference evidence="1" key="1">
    <citation type="submission" date="2020-11" db="EMBL/GenBank/DDBJ databases">
        <authorList>
            <person name="Tran Van P."/>
        </authorList>
    </citation>
    <scope>NUCLEOTIDE SEQUENCE</scope>
</reference>
<organism evidence="1">
    <name type="scientific">Oppiella nova</name>
    <dbReference type="NCBI Taxonomy" id="334625"/>
    <lineage>
        <taxon>Eukaryota</taxon>
        <taxon>Metazoa</taxon>
        <taxon>Ecdysozoa</taxon>
        <taxon>Arthropoda</taxon>
        <taxon>Chelicerata</taxon>
        <taxon>Arachnida</taxon>
        <taxon>Acari</taxon>
        <taxon>Acariformes</taxon>
        <taxon>Sarcoptiformes</taxon>
        <taxon>Oribatida</taxon>
        <taxon>Brachypylina</taxon>
        <taxon>Oppioidea</taxon>
        <taxon>Oppiidae</taxon>
        <taxon>Oppiella</taxon>
    </lineage>
</organism>
<evidence type="ECO:0000313" key="2">
    <source>
        <dbReference type="Proteomes" id="UP000728032"/>
    </source>
</evidence>
<dbReference type="AlphaFoldDB" id="A0A7R9LI99"/>